<dbReference type="SMART" id="SM00320">
    <property type="entry name" value="WD40"/>
    <property type="match status" value="7"/>
</dbReference>
<feature type="repeat" description="WD" evidence="1">
    <location>
        <begin position="1843"/>
        <end position="1877"/>
    </location>
</feature>
<dbReference type="GO" id="GO:0007035">
    <property type="term" value="P:vacuolar acidification"/>
    <property type="evidence" value="ECO:0007669"/>
    <property type="project" value="TreeGrafter"/>
</dbReference>
<dbReference type="InterPro" id="IPR015943">
    <property type="entry name" value="WD40/YVTN_repeat-like_dom_sf"/>
</dbReference>
<accession>A0A1R2C331</accession>
<proteinExistence type="predicted"/>
<reference evidence="3 4" key="1">
    <citation type="submission" date="2016-11" db="EMBL/GenBank/DDBJ databases">
        <title>The macronuclear genome of Stentor coeruleus: a giant cell with tiny introns.</title>
        <authorList>
            <person name="Slabodnick M."/>
            <person name="Ruby J.G."/>
            <person name="Reiff S.B."/>
            <person name="Swart E.C."/>
            <person name="Gosai S."/>
            <person name="Prabakaran S."/>
            <person name="Witkowska E."/>
            <person name="Larue G.E."/>
            <person name="Fisher S."/>
            <person name="Freeman R.M."/>
            <person name="Gunawardena J."/>
            <person name="Chu W."/>
            <person name="Stover N.A."/>
            <person name="Gregory B.D."/>
            <person name="Nowacki M."/>
            <person name="Derisi J."/>
            <person name="Roy S.W."/>
            <person name="Marshall W.F."/>
            <person name="Sood P."/>
        </authorList>
    </citation>
    <scope>NUCLEOTIDE SEQUENCE [LARGE SCALE GENOMIC DNA]</scope>
    <source>
        <strain evidence="3">WM001</strain>
    </source>
</reference>
<dbReference type="InterPro" id="IPR052208">
    <property type="entry name" value="DmX-like/RAVE_component"/>
</dbReference>
<dbReference type="InterPro" id="IPR022033">
    <property type="entry name" value="Rav1p_C"/>
</dbReference>
<name>A0A1R2C331_9CILI</name>
<gene>
    <name evidence="3" type="ORF">SteCoe_15687</name>
</gene>
<comment type="caution">
    <text evidence="3">The sequence shown here is derived from an EMBL/GenBank/DDBJ whole genome shotgun (WGS) entry which is preliminary data.</text>
</comment>
<dbReference type="Gene3D" id="2.130.10.10">
    <property type="entry name" value="YVTN repeat-like/Quinoprotein amine dehydrogenase"/>
    <property type="match status" value="2"/>
</dbReference>
<dbReference type="EMBL" id="MPUH01000305">
    <property type="protein sequence ID" value="OMJ83416.1"/>
    <property type="molecule type" value="Genomic_DNA"/>
</dbReference>
<evidence type="ECO:0000313" key="4">
    <source>
        <dbReference type="Proteomes" id="UP000187209"/>
    </source>
</evidence>
<dbReference type="PROSITE" id="PS50082">
    <property type="entry name" value="WD_REPEATS_2"/>
    <property type="match status" value="1"/>
</dbReference>
<sequence>MDRVHLVPKSPNTQNCITLGCWQGKLFLAYGCDRRICILQANTLIIHQLTEEFENFIHSIAFARTGGHLAIGLENLIIILTPKGSTWEFSSKFSTRGKVQCITWSFFGDCFLTCAEKTTLWSLENQLDAEGIWNSTTKYDRGCVSPDGRLLAFSQQAKVHIYYKDNDFSLIKLNHQTQITWICWKDIATAKLYRNSYNPNALLVMCEDGWIKVWSEYYSPTGLGFNIVFQMRTQNGLACWIQNYDNMENNISILSTQHELLKKQKSESLSLYSKSCLLREEKTEPEHLLYGAVMKERIPVEWLFICEDNRVLFYCCEGIGAYPVTAINIRLHLEIPIKRDIWGIHSLPLYAIKECEEMQLLGLNKEKDFVRWRKKFDKKNEEEFELTSIRGGHDSKIIKILCHKSLPLVCTIDESGLSRIWSSVRSMPKEAEAVQELMHWGVLKGQILNGAWFDTFALIVVVRTDDLALFKWQSPSIKELKLPSMKWEEVITWSSQCRKVAVSKLESFEDKFSCLIAGLTYEKVIVWKVKYDENFVVEKHWEVSGRFLNIKLYSYLCDSIHYATNLYTLTSSQIKAYNLDKPEDSLFVKTFQSAVNFAITGIITIITPSKLVFFGHDGSDQGQLENVHENHKVFFFSQDSIECIGVLNAKNMTVMARQPLKIVGESEMQWVHVASLKFKDPFDLCTINNFQQFITSVKTDIQVYVNEKNATLSQLLSTISDIKPFFHPLFLFELLRVQKENVVKKILNKMNGMIEELNYTLDLDFNDFVDDKALETFTEQTAIELKGKINEKCMEIPRLEGDIMLISQLIGVIDFLGVLDSQSRSLDDFAKLFFLNVKMFKYAYEQKIPQNMKPTCLSSMDIAWAVNSEHQDTFMSVLFNQVPDWNTMKMYSIGIWLKNPQKLKKLIEDIATADYRKNKEPKNIILWYMALGKKNILPSLLKNGSDTDKKIATFMQNDFNNKEWQVKAQKNAFELRKQAKYELSAAFFILAGCHESAIEILAECMFDPQLALVIARLKEGDGSPLYQKVIKDYFLANALNEKDPWLASISYTLLGRYADSIMCLQSMEEPPKIVIRAWNNHTAPLISGFHPSLKKYAKLMRKVIMVRRDCENYGIDLEHFKRFGKDIASRSAKSYLRGGLPVLALLKVLKDPADYSLTETAVKSYLMVVAKHTPEPDSSTNTSNLNKKYSKRVFSLVSQVKFCSEKFGIPIRRLIDFISAELYKNDLRSYQCAFLAGCGFTIKGAEALLHQAALVHIVLSRISRDPLFQCSQSALELVSVEMKACIRILIKPGEPIPPSQRCQLMHIGISIYLCLFLQCYQLGSCTSCLSCLQALETFVNTVDFTDVTIQAPPKTPDQGIVSTWLRYLMTNKLLKIIEKFKSKEVDSWLDASLSKFGLIDSTENTVECALGPGRGLKKRPLMSISKLRTRIKSMLRRILLQINSIISNQSLKTAQRITEIFSVKSNTLPTEISAFFATFDDFREFDLYFEGNSQVYKLVQASAQSISSFVYEKPGKVSEALEKEGDIYQESVQENVSLFKNGLELFKTKDPVIGFAINNTDKKDLVVVSNSKKDKIREVNLEHCLIFKKFNGELELENEDPESYTDCIKQFESMQSKDAYIYNPSISASRHHLYAPQSEEFEQEMKLPPATWHRSPLKPLLASLSSFKSRQEKVEKIASHPMLPLYVTGNELLTLWQFNRPESLQDFATSSSGTSKITSIKFNSFGDKLGACDAQGNFYLYKFDLQPTSFQPQLTLKNYSGLKASNFCFLNLGSVIATVGHKPKGFLSIYDTLLPPSRPPIHTENIGGKFICFVSRYQQLLLSGKKGKIIKYDLRMRSIVETYESKHEHISDMKLGPSDITFITGGTEGMVKIWDTRGSTLRECIDTTKKNKSKGVSQIECIDNTLFASTQDGTVRLLRIIQQ</sequence>
<dbReference type="InterPro" id="IPR001680">
    <property type="entry name" value="WD40_rpt"/>
</dbReference>
<dbReference type="SUPFAM" id="SSF50978">
    <property type="entry name" value="WD40 repeat-like"/>
    <property type="match status" value="2"/>
</dbReference>
<dbReference type="PANTHER" id="PTHR13950:SF9">
    <property type="entry name" value="RABCONNECTIN-3A"/>
    <property type="match status" value="1"/>
</dbReference>
<dbReference type="PANTHER" id="PTHR13950">
    <property type="entry name" value="RABCONNECTIN-RELATED"/>
    <property type="match status" value="1"/>
</dbReference>
<evidence type="ECO:0000256" key="1">
    <source>
        <dbReference type="PROSITE-ProRule" id="PRU00221"/>
    </source>
</evidence>
<dbReference type="PROSITE" id="PS51257">
    <property type="entry name" value="PROKAR_LIPOPROTEIN"/>
    <property type="match status" value="1"/>
</dbReference>
<dbReference type="InterPro" id="IPR036322">
    <property type="entry name" value="WD40_repeat_dom_sf"/>
</dbReference>
<keyword evidence="1" id="KW-0853">WD repeat</keyword>
<feature type="domain" description="RAVE complex protein Rav1 C-terminal" evidence="2">
    <location>
        <begin position="702"/>
        <end position="1064"/>
    </location>
</feature>
<evidence type="ECO:0000259" key="2">
    <source>
        <dbReference type="Pfam" id="PF12234"/>
    </source>
</evidence>
<dbReference type="GO" id="GO:0043291">
    <property type="term" value="C:RAVE complex"/>
    <property type="evidence" value="ECO:0007669"/>
    <property type="project" value="TreeGrafter"/>
</dbReference>
<protein>
    <recommendedName>
        <fullName evidence="2">RAVE complex protein Rav1 C-terminal domain-containing protein</fullName>
    </recommendedName>
</protein>
<dbReference type="Proteomes" id="UP000187209">
    <property type="component" value="Unassembled WGS sequence"/>
</dbReference>
<organism evidence="3 4">
    <name type="scientific">Stentor coeruleus</name>
    <dbReference type="NCBI Taxonomy" id="5963"/>
    <lineage>
        <taxon>Eukaryota</taxon>
        <taxon>Sar</taxon>
        <taxon>Alveolata</taxon>
        <taxon>Ciliophora</taxon>
        <taxon>Postciliodesmatophora</taxon>
        <taxon>Heterotrichea</taxon>
        <taxon>Heterotrichida</taxon>
        <taxon>Stentoridae</taxon>
        <taxon>Stentor</taxon>
    </lineage>
</organism>
<dbReference type="Pfam" id="PF12234">
    <property type="entry name" value="Rav1p_C"/>
    <property type="match status" value="1"/>
</dbReference>
<evidence type="ECO:0000313" key="3">
    <source>
        <dbReference type="EMBL" id="OMJ83416.1"/>
    </source>
</evidence>
<dbReference type="OrthoDB" id="289397at2759"/>
<keyword evidence="4" id="KW-1185">Reference proteome</keyword>